<dbReference type="EMBL" id="GBRH01227990">
    <property type="protein sequence ID" value="JAD69905.1"/>
    <property type="molecule type" value="Transcribed_RNA"/>
</dbReference>
<evidence type="ECO:0000313" key="1">
    <source>
        <dbReference type="EMBL" id="JAD69905.1"/>
    </source>
</evidence>
<dbReference type="AlphaFoldDB" id="A0A0A9C921"/>
<reference evidence="1" key="2">
    <citation type="journal article" date="2015" name="Data Brief">
        <title>Shoot transcriptome of the giant reed, Arundo donax.</title>
        <authorList>
            <person name="Barrero R.A."/>
            <person name="Guerrero F.D."/>
            <person name="Moolhuijzen P."/>
            <person name="Goolsby J.A."/>
            <person name="Tidwell J."/>
            <person name="Bellgard S.E."/>
            <person name="Bellgard M.I."/>
        </authorList>
    </citation>
    <scope>NUCLEOTIDE SEQUENCE</scope>
    <source>
        <tissue evidence="1">Shoot tissue taken approximately 20 cm above the soil surface</tissue>
    </source>
</reference>
<accession>A0A0A9C921</accession>
<organism evidence="1">
    <name type="scientific">Arundo donax</name>
    <name type="common">Giant reed</name>
    <name type="synonym">Donax arundinaceus</name>
    <dbReference type="NCBI Taxonomy" id="35708"/>
    <lineage>
        <taxon>Eukaryota</taxon>
        <taxon>Viridiplantae</taxon>
        <taxon>Streptophyta</taxon>
        <taxon>Embryophyta</taxon>
        <taxon>Tracheophyta</taxon>
        <taxon>Spermatophyta</taxon>
        <taxon>Magnoliopsida</taxon>
        <taxon>Liliopsida</taxon>
        <taxon>Poales</taxon>
        <taxon>Poaceae</taxon>
        <taxon>PACMAD clade</taxon>
        <taxon>Arundinoideae</taxon>
        <taxon>Arundineae</taxon>
        <taxon>Arundo</taxon>
    </lineage>
</organism>
<sequence length="80" mass="9084">MRLAGLLELRLLYCTYTVQRASRSRLSPKKWLSPASSVCTVVSYSCTVFVQCGARASEARTLKQYRYTNAIIFLFLLAKI</sequence>
<name>A0A0A9C921_ARUDO</name>
<proteinExistence type="predicted"/>
<protein>
    <submittedName>
        <fullName evidence="1">Uncharacterized protein</fullName>
    </submittedName>
</protein>
<reference evidence="1" key="1">
    <citation type="submission" date="2014-09" db="EMBL/GenBank/DDBJ databases">
        <authorList>
            <person name="Magalhaes I.L.F."/>
            <person name="Oliveira U."/>
            <person name="Santos F.R."/>
            <person name="Vidigal T.H.D.A."/>
            <person name="Brescovit A.D."/>
            <person name="Santos A.J."/>
        </authorList>
    </citation>
    <scope>NUCLEOTIDE SEQUENCE</scope>
    <source>
        <tissue evidence="1">Shoot tissue taken approximately 20 cm above the soil surface</tissue>
    </source>
</reference>